<gene>
    <name evidence="3" type="ORF">ISU10_11415</name>
</gene>
<feature type="transmembrane region" description="Helical" evidence="2">
    <location>
        <begin position="25"/>
        <end position="44"/>
    </location>
</feature>
<feature type="compositionally biased region" description="Polar residues" evidence="1">
    <location>
        <begin position="122"/>
        <end position="137"/>
    </location>
</feature>
<dbReference type="Pfam" id="PF14155">
    <property type="entry name" value="DUF4307"/>
    <property type="match status" value="1"/>
</dbReference>
<feature type="region of interest" description="Disordered" evidence="1">
    <location>
        <begin position="105"/>
        <end position="137"/>
    </location>
</feature>
<proteinExistence type="predicted"/>
<comment type="caution">
    <text evidence="3">The sequence shown here is derived from an EMBL/GenBank/DDBJ whole genome shotgun (WGS) entry which is preliminary data.</text>
</comment>
<sequence>MTDAPDDRSAEVGDRYGRPEPWRRTAVVVASGLVGILGLAWLSWTTIFHSAPDVSSDLVGWDIVDDHSVTATVEVVIRGDGVIATCRVQAFAEDHTVVGEASFAPQEGRNEVAVRTDRRATSVESVGCTTPGQKRPR</sequence>
<evidence type="ECO:0000313" key="3">
    <source>
        <dbReference type="EMBL" id="MBF4768376.1"/>
    </source>
</evidence>
<reference evidence="3" key="1">
    <citation type="submission" date="2020-11" db="EMBL/GenBank/DDBJ databases">
        <title>Nocardioides cynanchi sp. nov., isolated from soil of rhizosphere of Cynanchum wilfordii.</title>
        <authorList>
            <person name="Lee J.-S."/>
            <person name="Suh M.K."/>
            <person name="Kim J.-S."/>
        </authorList>
    </citation>
    <scope>NUCLEOTIDE SEQUENCE</scope>
    <source>
        <strain evidence="3">KCTC 19276</strain>
    </source>
</reference>
<keyword evidence="2" id="KW-0472">Membrane</keyword>
<keyword evidence="4" id="KW-1185">Reference proteome</keyword>
<protein>
    <submittedName>
        <fullName evidence="3">DUF4307 domain-containing protein</fullName>
    </submittedName>
</protein>
<dbReference type="InterPro" id="IPR025443">
    <property type="entry name" value="DUF4307"/>
</dbReference>
<accession>A0A930VML5</accession>
<feature type="compositionally biased region" description="Basic and acidic residues" evidence="1">
    <location>
        <begin position="108"/>
        <end position="121"/>
    </location>
</feature>
<dbReference type="RefSeq" id="WP_194696528.1">
    <property type="nucleotide sequence ID" value="NZ_JADKPO010000013.1"/>
</dbReference>
<evidence type="ECO:0000313" key="4">
    <source>
        <dbReference type="Proteomes" id="UP000660668"/>
    </source>
</evidence>
<name>A0A930VML5_9ACTN</name>
<evidence type="ECO:0000256" key="1">
    <source>
        <dbReference type="SAM" id="MobiDB-lite"/>
    </source>
</evidence>
<evidence type="ECO:0000256" key="2">
    <source>
        <dbReference type="SAM" id="Phobius"/>
    </source>
</evidence>
<keyword evidence="2" id="KW-0812">Transmembrane</keyword>
<dbReference type="EMBL" id="JADKPO010000013">
    <property type="protein sequence ID" value="MBF4768376.1"/>
    <property type="molecule type" value="Genomic_DNA"/>
</dbReference>
<dbReference type="Proteomes" id="UP000660668">
    <property type="component" value="Unassembled WGS sequence"/>
</dbReference>
<keyword evidence="2" id="KW-1133">Transmembrane helix</keyword>
<dbReference type="AlphaFoldDB" id="A0A930VML5"/>
<organism evidence="3 4">
    <name type="scientific">Nocardioides agariphilus</name>
    <dbReference type="NCBI Taxonomy" id="433664"/>
    <lineage>
        <taxon>Bacteria</taxon>
        <taxon>Bacillati</taxon>
        <taxon>Actinomycetota</taxon>
        <taxon>Actinomycetes</taxon>
        <taxon>Propionibacteriales</taxon>
        <taxon>Nocardioidaceae</taxon>
        <taxon>Nocardioides</taxon>
    </lineage>
</organism>